<evidence type="ECO:0000256" key="1">
    <source>
        <dbReference type="SAM" id="SignalP"/>
    </source>
</evidence>
<dbReference type="Proteomes" id="UP000240493">
    <property type="component" value="Unassembled WGS sequence"/>
</dbReference>
<keyword evidence="3" id="KW-1185">Reference proteome</keyword>
<feature type="signal peptide" evidence="1">
    <location>
        <begin position="1"/>
        <end position="19"/>
    </location>
</feature>
<name>A0A2T3ZPC5_TRIA4</name>
<dbReference type="AlphaFoldDB" id="A0A2T3ZPC5"/>
<sequence>MCPLWALALVLALAVGAASWESGTATAGVWGTEYLLLGASCDGAPLQAAHTGQRTLGSTHWAWGAFPPARYLYLLPYLPAAEYCTWLCIARGSSYWPRAFAYQICEASGMILVRIASFLFSRFLTAVLRVKCEYCCHY</sequence>
<gene>
    <name evidence="2" type="ORF">M441DRAFT_42434</name>
</gene>
<organism evidence="2 3">
    <name type="scientific">Trichoderma asperellum (strain ATCC 204424 / CBS 433.97 / NBRC 101777)</name>
    <dbReference type="NCBI Taxonomy" id="1042311"/>
    <lineage>
        <taxon>Eukaryota</taxon>
        <taxon>Fungi</taxon>
        <taxon>Dikarya</taxon>
        <taxon>Ascomycota</taxon>
        <taxon>Pezizomycotina</taxon>
        <taxon>Sordariomycetes</taxon>
        <taxon>Hypocreomycetidae</taxon>
        <taxon>Hypocreales</taxon>
        <taxon>Hypocreaceae</taxon>
        <taxon>Trichoderma</taxon>
    </lineage>
</organism>
<evidence type="ECO:0000313" key="3">
    <source>
        <dbReference type="Proteomes" id="UP000240493"/>
    </source>
</evidence>
<keyword evidence="1" id="KW-0732">Signal</keyword>
<accession>A0A2T3ZPC5</accession>
<protein>
    <submittedName>
        <fullName evidence="2">Uncharacterized protein</fullName>
    </submittedName>
</protein>
<dbReference type="EMBL" id="KZ679256">
    <property type="protein sequence ID" value="PTB46666.1"/>
    <property type="molecule type" value="Genomic_DNA"/>
</dbReference>
<proteinExistence type="predicted"/>
<feature type="chain" id="PRO_5015439689" evidence="1">
    <location>
        <begin position="20"/>
        <end position="138"/>
    </location>
</feature>
<reference evidence="2 3" key="1">
    <citation type="submission" date="2016-07" db="EMBL/GenBank/DDBJ databases">
        <title>Multiple horizontal gene transfer events from other fungi enriched the ability of initially mycotrophic Trichoderma (Ascomycota) to feed on dead plant biomass.</title>
        <authorList>
            <consortium name="DOE Joint Genome Institute"/>
            <person name="Aerts A."/>
            <person name="Atanasova L."/>
            <person name="Chenthamara K."/>
            <person name="Zhang J."/>
            <person name="Grujic M."/>
            <person name="Henrissat B."/>
            <person name="Kuo A."/>
            <person name="Salamov A."/>
            <person name="Lipzen A."/>
            <person name="Labutti K."/>
            <person name="Barry K."/>
            <person name="Miao Y."/>
            <person name="Rahimi M.J."/>
            <person name="Shen Q."/>
            <person name="Grigoriev I.V."/>
            <person name="Kubicek C.P."/>
            <person name="Druzhinina I.S."/>
        </authorList>
    </citation>
    <scope>NUCLEOTIDE SEQUENCE [LARGE SCALE GENOMIC DNA]</scope>
    <source>
        <strain evidence="2 3">CBS 433.97</strain>
    </source>
</reference>
<evidence type="ECO:0000313" key="2">
    <source>
        <dbReference type="EMBL" id="PTB46666.1"/>
    </source>
</evidence>